<reference evidence="1" key="1">
    <citation type="journal article" date="2019" name="MBio">
        <title>Virus Genomes from Deep Sea Sediments Expand the Ocean Megavirome and Support Independent Origins of Viral Gigantism.</title>
        <authorList>
            <person name="Backstrom D."/>
            <person name="Yutin N."/>
            <person name="Jorgensen S.L."/>
            <person name="Dharamshi J."/>
            <person name="Homa F."/>
            <person name="Zaremba-Niedwiedzka K."/>
            <person name="Spang A."/>
            <person name="Wolf Y.I."/>
            <person name="Koonin E.V."/>
            <person name="Ettema T.J."/>
        </authorList>
    </citation>
    <scope>NUCLEOTIDE SEQUENCE</scope>
</reference>
<accession>A0A481YR69</accession>
<evidence type="ECO:0000313" key="1">
    <source>
        <dbReference type="EMBL" id="QBK84936.1"/>
    </source>
</evidence>
<name>A0A481YR69_9VIRU</name>
<organism evidence="1">
    <name type="scientific">Pithovirus LCDPAC02</name>
    <dbReference type="NCBI Taxonomy" id="2506601"/>
    <lineage>
        <taxon>Viruses</taxon>
        <taxon>Pithoviruses</taxon>
    </lineage>
</organism>
<protein>
    <submittedName>
        <fullName evidence="1">Uncharacterized protein</fullName>
    </submittedName>
</protein>
<dbReference type="EMBL" id="MK500300">
    <property type="protein sequence ID" value="QBK84936.1"/>
    <property type="molecule type" value="Genomic_DNA"/>
</dbReference>
<sequence length="233" mass="28392">MSILSNLPLEIIDYILDFNDLIFTKTQYYITKKIYEKYKNIRERQSKKFVEDVIKVVDKKYDKEFLIDIKNFRSSNKDYNFYRIICDTRLYFSYDCYERWDISYNSIYDTLITLSIINKLPIGKIIKDDNIINIIFREIKWIYILYSLPENHDEYLSYDEFASDMIRDIEENLECNRKYDFIIFYIISNFIKEWNENYKARCLDSSVLPLSSFDYKNIHLKEVIKTMDGIVLN</sequence>
<gene>
    <name evidence="1" type="ORF">LCDPAC02_01350</name>
</gene>
<proteinExistence type="predicted"/>